<evidence type="ECO:0000313" key="6">
    <source>
        <dbReference type="Proteomes" id="UP000532273"/>
    </source>
</evidence>
<evidence type="ECO:0000313" key="4">
    <source>
        <dbReference type="EMBL" id="GGH09041.1"/>
    </source>
</evidence>
<reference evidence="5 6" key="3">
    <citation type="submission" date="2020-08" db="EMBL/GenBank/DDBJ databases">
        <title>Genomic Encyclopedia of Type Strains, Phase IV (KMG-IV): sequencing the most valuable type-strain genomes for metagenomic binning, comparative biology and taxonomic classification.</title>
        <authorList>
            <person name="Goeker M."/>
        </authorList>
    </citation>
    <scope>NUCLEOTIDE SEQUENCE [LARGE SCALE GENOMIC DNA]</scope>
    <source>
        <strain evidence="5 6">DSM 100774</strain>
    </source>
</reference>
<dbReference type="Gene3D" id="1.10.357.10">
    <property type="entry name" value="Tetracycline Repressor, domain 2"/>
    <property type="match status" value="1"/>
</dbReference>
<organism evidence="5 6">
    <name type="scientific">Pedobacter zeae</name>
    <dbReference type="NCBI Taxonomy" id="1737356"/>
    <lineage>
        <taxon>Bacteria</taxon>
        <taxon>Pseudomonadati</taxon>
        <taxon>Bacteroidota</taxon>
        <taxon>Sphingobacteriia</taxon>
        <taxon>Sphingobacteriales</taxon>
        <taxon>Sphingobacteriaceae</taxon>
        <taxon>Pedobacter</taxon>
    </lineage>
</organism>
<dbReference type="InterPro" id="IPR009057">
    <property type="entry name" value="Homeodomain-like_sf"/>
</dbReference>
<evidence type="ECO:0000313" key="5">
    <source>
        <dbReference type="EMBL" id="MBB4108905.1"/>
    </source>
</evidence>
<keyword evidence="1 2" id="KW-0238">DNA-binding</keyword>
<dbReference type="EMBL" id="BMHZ01000003">
    <property type="protein sequence ID" value="GGH09041.1"/>
    <property type="molecule type" value="Genomic_DNA"/>
</dbReference>
<comment type="caution">
    <text evidence="5">The sequence shown here is derived from an EMBL/GenBank/DDBJ whole genome shotgun (WGS) entry which is preliminary data.</text>
</comment>
<reference evidence="4" key="4">
    <citation type="submission" date="2024-05" db="EMBL/GenBank/DDBJ databases">
        <authorList>
            <person name="Sun Q."/>
            <person name="Zhou Y."/>
        </authorList>
    </citation>
    <scope>NUCLEOTIDE SEQUENCE</scope>
    <source>
        <strain evidence="4">CGMCC 1.15287</strain>
    </source>
</reference>
<dbReference type="InterPro" id="IPR023772">
    <property type="entry name" value="DNA-bd_HTH_TetR-type_CS"/>
</dbReference>
<evidence type="ECO:0000256" key="2">
    <source>
        <dbReference type="PROSITE-ProRule" id="PRU00335"/>
    </source>
</evidence>
<dbReference type="PANTHER" id="PTHR30055">
    <property type="entry name" value="HTH-TYPE TRANSCRIPTIONAL REGULATOR RUTR"/>
    <property type="match status" value="1"/>
</dbReference>
<dbReference type="SUPFAM" id="SSF46689">
    <property type="entry name" value="Homeodomain-like"/>
    <property type="match status" value="1"/>
</dbReference>
<sequence>MIVADKKREQIIDGAIKRFIHFGIGKTTMNDIAEDLSVSKPSLYYYFPDKKHLIIGVIERVFNDFFELIKKKYNPDLPIEEILFNAIDVRNTFFQKYYMLRITEGIPDLLNDEVIKGKLQTLKQTEKDFFSEIFSRARDKKEIEHDDCAHIAELYLESLMGLSTMCIMETGKDLFPDKKTINKMTMKQKNLTSIFVRGLRCAD</sequence>
<evidence type="ECO:0000256" key="1">
    <source>
        <dbReference type="ARBA" id="ARBA00023125"/>
    </source>
</evidence>
<dbReference type="PRINTS" id="PR00455">
    <property type="entry name" value="HTHTETR"/>
</dbReference>
<feature type="domain" description="HTH tetR-type" evidence="3">
    <location>
        <begin position="5"/>
        <end position="65"/>
    </location>
</feature>
<dbReference type="InterPro" id="IPR001647">
    <property type="entry name" value="HTH_TetR"/>
</dbReference>
<dbReference type="EMBL" id="JACIEF010000003">
    <property type="protein sequence ID" value="MBB4108905.1"/>
    <property type="molecule type" value="Genomic_DNA"/>
</dbReference>
<feature type="DNA-binding region" description="H-T-H motif" evidence="2">
    <location>
        <begin position="28"/>
        <end position="47"/>
    </location>
</feature>
<dbReference type="RefSeq" id="WP_183765415.1">
    <property type="nucleotide sequence ID" value="NZ_BMHZ01000003.1"/>
</dbReference>
<dbReference type="PANTHER" id="PTHR30055:SF226">
    <property type="entry name" value="HTH-TYPE TRANSCRIPTIONAL REGULATOR PKSA"/>
    <property type="match status" value="1"/>
</dbReference>
<accession>A0A7W6KDS5</accession>
<dbReference type="Gene3D" id="1.10.10.60">
    <property type="entry name" value="Homeodomain-like"/>
    <property type="match status" value="1"/>
</dbReference>
<dbReference type="InterPro" id="IPR050109">
    <property type="entry name" value="HTH-type_TetR-like_transc_reg"/>
</dbReference>
<reference evidence="7" key="2">
    <citation type="journal article" date="2019" name="Int. J. Syst. Evol. Microbiol.">
        <title>The Global Catalogue of Microorganisms (GCM) 10K type strain sequencing project: providing services to taxonomists for standard genome sequencing and annotation.</title>
        <authorList>
            <consortium name="The Broad Institute Genomics Platform"/>
            <consortium name="The Broad Institute Genome Sequencing Center for Infectious Disease"/>
            <person name="Wu L."/>
            <person name="Ma J."/>
        </authorList>
    </citation>
    <scope>NUCLEOTIDE SEQUENCE [LARGE SCALE GENOMIC DNA]</scope>
    <source>
        <strain evidence="7">CGMCC 1.15287</strain>
    </source>
</reference>
<dbReference type="AlphaFoldDB" id="A0A7W6KDS5"/>
<dbReference type="GO" id="GO:0003700">
    <property type="term" value="F:DNA-binding transcription factor activity"/>
    <property type="evidence" value="ECO:0007669"/>
    <property type="project" value="TreeGrafter"/>
</dbReference>
<proteinExistence type="predicted"/>
<reference evidence="4" key="1">
    <citation type="journal article" date="2014" name="Int. J. Syst. Evol. Microbiol.">
        <title>Complete genome of a new Firmicutes species belonging to the dominant human colonic microbiota ('Ruminococcus bicirculans') reveals two chromosomes and a selective capacity to utilize plant glucans.</title>
        <authorList>
            <consortium name="NISC Comparative Sequencing Program"/>
            <person name="Wegmann U."/>
            <person name="Louis P."/>
            <person name="Goesmann A."/>
            <person name="Henrissat B."/>
            <person name="Duncan S.H."/>
            <person name="Flint H.J."/>
        </authorList>
    </citation>
    <scope>NUCLEOTIDE SEQUENCE</scope>
    <source>
        <strain evidence="4">CGMCC 1.15287</strain>
    </source>
</reference>
<dbReference type="Proteomes" id="UP000532273">
    <property type="component" value="Unassembled WGS sequence"/>
</dbReference>
<dbReference type="Proteomes" id="UP000642938">
    <property type="component" value="Unassembled WGS sequence"/>
</dbReference>
<evidence type="ECO:0000313" key="7">
    <source>
        <dbReference type="Proteomes" id="UP000642938"/>
    </source>
</evidence>
<protein>
    <submittedName>
        <fullName evidence="5">AcrR family transcriptional regulator</fullName>
    </submittedName>
</protein>
<dbReference type="PROSITE" id="PS50977">
    <property type="entry name" value="HTH_TETR_2"/>
    <property type="match status" value="1"/>
</dbReference>
<dbReference type="PROSITE" id="PS01081">
    <property type="entry name" value="HTH_TETR_1"/>
    <property type="match status" value="1"/>
</dbReference>
<keyword evidence="7" id="KW-1185">Reference proteome</keyword>
<gene>
    <name evidence="4" type="ORF">GCM10007422_26930</name>
    <name evidence="5" type="ORF">GGQ60_002914</name>
</gene>
<evidence type="ECO:0000259" key="3">
    <source>
        <dbReference type="PROSITE" id="PS50977"/>
    </source>
</evidence>
<dbReference type="Pfam" id="PF00440">
    <property type="entry name" value="TetR_N"/>
    <property type="match status" value="1"/>
</dbReference>
<dbReference type="GO" id="GO:0000976">
    <property type="term" value="F:transcription cis-regulatory region binding"/>
    <property type="evidence" value="ECO:0007669"/>
    <property type="project" value="TreeGrafter"/>
</dbReference>
<name>A0A7W6KDS5_9SPHI</name>